<keyword evidence="3" id="KW-1185">Reference proteome</keyword>
<gene>
    <name evidence="2" type="ORF">PSM7751_00532</name>
</gene>
<organism evidence="2 3">
    <name type="scientific">Pseudooceanicola marinus</name>
    <dbReference type="NCBI Taxonomy" id="396013"/>
    <lineage>
        <taxon>Bacteria</taxon>
        <taxon>Pseudomonadati</taxon>
        <taxon>Pseudomonadota</taxon>
        <taxon>Alphaproteobacteria</taxon>
        <taxon>Rhodobacterales</taxon>
        <taxon>Paracoccaceae</taxon>
        <taxon>Pseudooceanicola</taxon>
    </lineage>
</organism>
<dbReference type="EMBL" id="FWFN01000001">
    <property type="protein sequence ID" value="SLN17204.1"/>
    <property type="molecule type" value="Genomic_DNA"/>
</dbReference>
<accession>A0A1X6YCB6</accession>
<evidence type="ECO:0000256" key="1">
    <source>
        <dbReference type="SAM" id="Phobius"/>
    </source>
</evidence>
<keyword evidence="1" id="KW-0472">Membrane</keyword>
<feature type="transmembrane region" description="Helical" evidence="1">
    <location>
        <begin position="77"/>
        <end position="108"/>
    </location>
</feature>
<dbReference type="RefSeq" id="WP_085886425.1">
    <property type="nucleotide sequence ID" value="NZ_FWFN01000001.1"/>
</dbReference>
<reference evidence="2 3" key="1">
    <citation type="submission" date="2017-03" db="EMBL/GenBank/DDBJ databases">
        <authorList>
            <person name="Afonso C.L."/>
            <person name="Miller P.J."/>
            <person name="Scott M.A."/>
            <person name="Spackman E."/>
            <person name="Goraichik I."/>
            <person name="Dimitrov K.M."/>
            <person name="Suarez D.L."/>
            <person name="Swayne D.E."/>
        </authorList>
    </citation>
    <scope>NUCLEOTIDE SEQUENCE [LARGE SCALE GENOMIC DNA]</scope>
    <source>
        <strain evidence="2 3">CECT 7751</strain>
    </source>
</reference>
<keyword evidence="1" id="KW-1133">Transmembrane helix</keyword>
<dbReference type="Proteomes" id="UP000193963">
    <property type="component" value="Unassembled WGS sequence"/>
</dbReference>
<keyword evidence="1" id="KW-0812">Transmembrane</keyword>
<name>A0A1X6YCB6_9RHOB</name>
<sequence>MRNFMIRAFEAVILAFSLLAALGVTLAAAGMVMGQVTLAELDGPLSMLGMGTEMQAQRMAAEITGEPLPDAVQGSALAVWLSAGAVLLAGYLSIILLSGAALTLTGIYRRMTRLVKLIETTPTE</sequence>
<dbReference type="OrthoDB" id="9983748at2"/>
<dbReference type="AlphaFoldDB" id="A0A1X6YCB6"/>
<evidence type="ECO:0000313" key="2">
    <source>
        <dbReference type="EMBL" id="SLN17204.1"/>
    </source>
</evidence>
<proteinExistence type="predicted"/>
<evidence type="ECO:0000313" key="3">
    <source>
        <dbReference type="Proteomes" id="UP000193963"/>
    </source>
</evidence>
<protein>
    <submittedName>
        <fullName evidence="2">Uncharacterized protein</fullName>
    </submittedName>
</protein>